<dbReference type="InterPro" id="IPR006234">
    <property type="entry name" value="O-succ-hSer_sulfhydrylase"/>
</dbReference>
<sequence>MGKTRKFETEAIRTQIERTQFLEHSAPMYLTSSFVFDDAEDMRASFAEEKDRNIYSRYSNPNSSEFIEKVCKMEGAESGFAFASGMAAVYSTFMALLESGDHIVSSKSIFGSTHSLFTNFFPKWNISTSYFDVNDLASVESLITPKTKILYAESPTNPGVDVLDLELLGKIAKKHGLIFIIDNCFASPYLQQPIKFGADLVIHSGTKLMDGQGRVLAGITVGKDDLVDKVYRFSRITGPALSPFNAWVLSKSLETLSIRVDRHCSNALALATFLESHAEIAWVKYPFLKSHPQYEIAKKQMKAGGCVVAFEVKGGLEAGRRFFDRIKLLSLSANLGDSRSIVTHPASTTHSKLSSDERLAVGITDGMVRVSVGLEHIDDIVADVDQALGG</sequence>
<feature type="modified residue" description="N6-(pyridoxal phosphate)lysine" evidence="3 4">
    <location>
        <position position="207"/>
    </location>
</feature>
<dbReference type="InterPro" id="IPR015422">
    <property type="entry name" value="PyrdxlP-dep_Trfase_small"/>
</dbReference>
<evidence type="ECO:0000256" key="4">
    <source>
        <dbReference type="PIRSR" id="PIRSR001434-2"/>
    </source>
</evidence>
<dbReference type="GO" id="GO:0016846">
    <property type="term" value="F:carbon-sulfur lyase activity"/>
    <property type="evidence" value="ECO:0007669"/>
    <property type="project" value="TreeGrafter"/>
</dbReference>
<reference evidence="6 7" key="1">
    <citation type="submission" date="2018-08" db="EMBL/GenBank/DDBJ databases">
        <title>Muricauda nanhaiensis sp. nov., isolated from seawater of the South China Sea.</title>
        <authorList>
            <person name="Dang Y."/>
        </authorList>
    </citation>
    <scope>NUCLEOTIDE SEQUENCE [LARGE SCALE GENOMIC DNA]</scope>
    <source>
        <strain evidence="6 7">SM1704</strain>
    </source>
</reference>
<comment type="catalytic activity">
    <reaction evidence="3">
        <text>O-succinyl-L-homoserine + hydrogen sulfide = L-homocysteine + succinate</text>
        <dbReference type="Rhea" id="RHEA:27826"/>
        <dbReference type="ChEBI" id="CHEBI:29919"/>
        <dbReference type="ChEBI" id="CHEBI:30031"/>
        <dbReference type="ChEBI" id="CHEBI:57661"/>
        <dbReference type="ChEBI" id="CHEBI:58199"/>
    </reaction>
</comment>
<comment type="subunit">
    <text evidence="3">Homotetramer.</text>
</comment>
<dbReference type="AlphaFoldDB" id="A0A371JNM5"/>
<dbReference type="UniPathway" id="UPA00051">
    <property type="reaction ID" value="UER00449"/>
</dbReference>
<comment type="similarity">
    <text evidence="3">Belongs to the trans-sulfuration enzymes family. MetZ subfamily.</text>
</comment>
<dbReference type="FunFam" id="3.90.1150.10:FF:000033">
    <property type="entry name" value="Cystathionine gamma-synthase"/>
    <property type="match status" value="1"/>
</dbReference>
<dbReference type="GO" id="GO:0030170">
    <property type="term" value="F:pyridoxal phosphate binding"/>
    <property type="evidence" value="ECO:0007669"/>
    <property type="project" value="UniProtKB-UniRule"/>
</dbReference>
<keyword evidence="2 3" id="KW-0663">Pyridoxal phosphate</keyword>
<dbReference type="InterPro" id="IPR000277">
    <property type="entry name" value="Cys/Met-Metab_PyrdxlP-dep_enz"/>
</dbReference>
<dbReference type="Gene3D" id="3.90.1150.10">
    <property type="entry name" value="Aspartate Aminotransferase, domain 1"/>
    <property type="match status" value="1"/>
</dbReference>
<dbReference type="FunFam" id="3.40.640.10:FF:000046">
    <property type="entry name" value="Cystathionine gamma-lyase"/>
    <property type="match status" value="1"/>
</dbReference>
<comment type="pathway">
    <text evidence="3">Amino-acid biosynthesis; L-methionine biosynthesis via de novo pathway; L-homocysteine from O-succinyl-L-homoserine: step 1/1.</text>
</comment>
<dbReference type="Pfam" id="PF01053">
    <property type="entry name" value="Cys_Met_Meta_PP"/>
    <property type="match status" value="1"/>
</dbReference>
<keyword evidence="3" id="KW-0486">Methionine biosynthesis</keyword>
<comment type="cofactor">
    <cofactor evidence="1 3 5">
        <name>pyridoxal 5'-phosphate</name>
        <dbReference type="ChEBI" id="CHEBI:597326"/>
    </cofactor>
</comment>
<dbReference type="RefSeq" id="WP_116185159.1">
    <property type="nucleotide sequence ID" value="NZ_QTJX01000003.1"/>
</dbReference>
<dbReference type="PIRSF" id="PIRSF001434">
    <property type="entry name" value="CGS"/>
    <property type="match status" value="1"/>
</dbReference>
<protein>
    <recommendedName>
        <fullName evidence="3">O-succinylhomoserine sulfhydrylase</fullName>
        <shortName evidence="3">OSH sulfhydrylase</shortName>
        <shortName evidence="3">OSHS sulfhydrylase</shortName>
        <ecNumber evidence="3">2.5.1.-</ecNumber>
    </recommendedName>
</protein>
<dbReference type="InterPro" id="IPR015421">
    <property type="entry name" value="PyrdxlP-dep_Trfase_major"/>
</dbReference>
<dbReference type="Gene3D" id="3.40.640.10">
    <property type="entry name" value="Type I PLP-dependent aspartate aminotransferase-like (Major domain)"/>
    <property type="match status" value="1"/>
</dbReference>
<comment type="function">
    <text evidence="3">Catalyzes the formation of L-homocysteine from O-succinyl-L-homoserine (OSHS) and hydrogen sulfide.</text>
</comment>
<dbReference type="EC" id="2.5.1.-" evidence="3"/>
<evidence type="ECO:0000256" key="1">
    <source>
        <dbReference type="ARBA" id="ARBA00001933"/>
    </source>
</evidence>
<dbReference type="OrthoDB" id="9803729at2"/>
<name>A0A371JNM5_9FLAO</name>
<evidence type="ECO:0000313" key="6">
    <source>
        <dbReference type="EMBL" id="RDY58839.1"/>
    </source>
</evidence>
<keyword evidence="6" id="KW-0032">Aminotransferase</keyword>
<dbReference type="PANTHER" id="PTHR11808">
    <property type="entry name" value="TRANS-SULFURATION ENZYME FAMILY MEMBER"/>
    <property type="match status" value="1"/>
</dbReference>
<dbReference type="Proteomes" id="UP000261828">
    <property type="component" value="Unassembled WGS sequence"/>
</dbReference>
<gene>
    <name evidence="3" type="primary">metZ</name>
    <name evidence="6" type="ORF">DX873_14325</name>
</gene>
<dbReference type="EMBL" id="QTJX01000003">
    <property type="protein sequence ID" value="RDY58839.1"/>
    <property type="molecule type" value="Genomic_DNA"/>
</dbReference>
<dbReference type="HAMAP" id="MF_02056">
    <property type="entry name" value="MetZ"/>
    <property type="match status" value="1"/>
</dbReference>
<evidence type="ECO:0000256" key="5">
    <source>
        <dbReference type="RuleBase" id="RU362118"/>
    </source>
</evidence>
<keyword evidence="3 6" id="KW-0808">Transferase</keyword>
<dbReference type="GO" id="GO:0019346">
    <property type="term" value="P:transsulfuration"/>
    <property type="evidence" value="ECO:0007669"/>
    <property type="project" value="InterPro"/>
</dbReference>
<accession>A0A371JNM5</accession>
<evidence type="ECO:0000256" key="3">
    <source>
        <dbReference type="HAMAP-Rule" id="MF_02056"/>
    </source>
</evidence>
<evidence type="ECO:0000313" key="7">
    <source>
        <dbReference type="Proteomes" id="UP000261828"/>
    </source>
</evidence>
<dbReference type="GO" id="GO:0005737">
    <property type="term" value="C:cytoplasm"/>
    <property type="evidence" value="ECO:0007669"/>
    <property type="project" value="TreeGrafter"/>
</dbReference>
<keyword evidence="3" id="KW-0028">Amino-acid biosynthesis</keyword>
<keyword evidence="7" id="KW-1185">Reference proteome</keyword>
<dbReference type="SUPFAM" id="SSF53383">
    <property type="entry name" value="PLP-dependent transferases"/>
    <property type="match status" value="1"/>
</dbReference>
<organism evidence="6 7">
    <name type="scientific">Flagellimonas nanhaiensis</name>
    <dbReference type="NCBI Taxonomy" id="2292706"/>
    <lineage>
        <taxon>Bacteria</taxon>
        <taxon>Pseudomonadati</taxon>
        <taxon>Bacteroidota</taxon>
        <taxon>Flavobacteriia</taxon>
        <taxon>Flavobacteriales</taxon>
        <taxon>Flavobacteriaceae</taxon>
        <taxon>Flagellimonas</taxon>
    </lineage>
</organism>
<dbReference type="CDD" id="cd00614">
    <property type="entry name" value="CGS_like"/>
    <property type="match status" value="1"/>
</dbReference>
<dbReference type="InterPro" id="IPR015424">
    <property type="entry name" value="PyrdxlP-dep_Trfase"/>
</dbReference>
<evidence type="ECO:0000256" key="2">
    <source>
        <dbReference type="ARBA" id="ARBA00022898"/>
    </source>
</evidence>
<dbReference type="PANTHER" id="PTHR11808:SF80">
    <property type="entry name" value="CYSTATHIONINE GAMMA-LYASE"/>
    <property type="match status" value="1"/>
</dbReference>
<dbReference type="GO" id="GO:0071266">
    <property type="term" value="P:'de novo' L-methionine biosynthetic process"/>
    <property type="evidence" value="ECO:0007669"/>
    <property type="project" value="UniProtKB-UniRule"/>
</dbReference>
<dbReference type="GO" id="GO:0071268">
    <property type="term" value="P:homocysteine biosynthetic process"/>
    <property type="evidence" value="ECO:0007669"/>
    <property type="project" value="InterPro"/>
</dbReference>
<dbReference type="GO" id="GO:0008483">
    <property type="term" value="F:transaminase activity"/>
    <property type="evidence" value="ECO:0007669"/>
    <property type="project" value="UniProtKB-KW"/>
</dbReference>
<comment type="caution">
    <text evidence="6">The sequence shown here is derived from an EMBL/GenBank/DDBJ whole genome shotgun (WGS) entry which is preliminary data.</text>
</comment>
<dbReference type="GO" id="GO:0016765">
    <property type="term" value="F:transferase activity, transferring alkyl or aryl (other than methyl) groups"/>
    <property type="evidence" value="ECO:0007669"/>
    <property type="project" value="UniProtKB-UniRule"/>
</dbReference>
<proteinExistence type="inferred from homology"/>